<dbReference type="EMBL" id="FNDO01000118">
    <property type="protein sequence ID" value="SDJ08080.1"/>
    <property type="molecule type" value="Genomic_DNA"/>
</dbReference>
<dbReference type="Pfam" id="PF11185">
    <property type="entry name" value="DUF2971"/>
    <property type="match status" value="1"/>
</dbReference>
<sequence length="373" mass="44167">MNKENYYKYIDSLSFTNKLNKDLYSQHVSNINFPVSLVRFYPPLKRNIDDLYNKKLWLSDPRLFNDPFDCKVAFNDEDFIRHTVMKCMLTDIKKKGNIRKHFTKEDLSSIYKSLDTRVVDHIGYSIYKHGSVYDNLYKILSKKDPLFSKKINNILLRYKKRVFKHLKQTQNNADRIASFCNIGYNVDNPELNLMWAHYAQNYEGFCVEFNVNKIKEAAKVKGINSLEANIVGRLFPVYYCKHRVHIPTIIAEHIAINKISAGDSEIIKNKINRAYITKSTVWKYEHEWRLILDERFYETNPQNDKYKIDFPYVSSIFYGHNAKKSTIKHLKQLGFKLGVPVKEIQIDNNRYLLNNFNPTTSLIDEFDDIWHNV</sequence>
<name>A0A1G8QV81_BACOV</name>
<gene>
    <name evidence="1" type="ORF">SAMN05192582_11184</name>
</gene>
<evidence type="ECO:0008006" key="3">
    <source>
        <dbReference type="Google" id="ProtNLM"/>
    </source>
</evidence>
<accession>A0A1G8QV81</accession>
<dbReference type="RefSeq" id="WP_074638891.1">
    <property type="nucleotide sequence ID" value="NZ_FNDO01000118.1"/>
</dbReference>
<protein>
    <recommendedName>
        <fullName evidence="3">DUF2971 domain-containing protein</fullName>
    </recommendedName>
</protein>
<organism evidence="1 2">
    <name type="scientific">Bacteroides ovatus</name>
    <dbReference type="NCBI Taxonomy" id="28116"/>
    <lineage>
        <taxon>Bacteria</taxon>
        <taxon>Pseudomonadati</taxon>
        <taxon>Bacteroidota</taxon>
        <taxon>Bacteroidia</taxon>
        <taxon>Bacteroidales</taxon>
        <taxon>Bacteroidaceae</taxon>
        <taxon>Bacteroides</taxon>
    </lineage>
</organism>
<proteinExistence type="predicted"/>
<evidence type="ECO:0000313" key="1">
    <source>
        <dbReference type="EMBL" id="SDJ08080.1"/>
    </source>
</evidence>
<dbReference type="Proteomes" id="UP000181870">
    <property type="component" value="Unassembled WGS sequence"/>
</dbReference>
<reference evidence="2" key="1">
    <citation type="submission" date="2016-10" db="EMBL/GenBank/DDBJ databases">
        <authorList>
            <person name="Varghese N."/>
            <person name="Submissions S."/>
        </authorList>
    </citation>
    <scope>NUCLEOTIDE SEQUENCE [LARGE SCALE GENOMIC DNA]</scope>
    <source>
        <strain evidence="2">NLAE-zl-C57</strain>
    </source>
</reference>
<dbReference type="AlphaFoldDB" id="A0A1G8QV81"/>
<dbReference type="InterPro" id="IPR021352">
    <property type="entry name" value="DUF2971"/>
</dbReference>
<evidence type="ECO:0000313" key="2">
    <source>
        <dbReference type="Proteomes" id="UP000181870"/>
    </source>
</evidence>